<protein>
    <submittedName>
        <fullName evidence="2">DinB superfamily protein</fullName>
    </submittedName>
</protein>
<accession>A0A1I0QTK8</accession>
<dbReference type="STRING" id="1267423.SAMN05216290_2704"/>
<dbReference type="AlphaFoldDB" id="A0A1I0QTK8"/>
<sequence length="170" mass="19531">MIVKPLETEYNPFYQPYMNQLHDSDVLVTLKKQLKSVPDFLWQIPKAKHDFAYAPGKWTIKELMQHINDTERVFTYRALCFARGDRQDMPAMDQDVYLNNAAIAQRPFSSFIDEFVSLRVATICLFENITEDQQMNMGNASGFPVSVRALAAMTAGHVAHHISIINSRYL</sequence>
<keyword evidence="3" id="KW-1185">Reference proteome</keyword>
<dbReference type="SUPFAM" id="SSF109854">
    <property type="entry name" value="DinB/YfiT-like putative metalloenzymes"/>
    <property type="match status" value="1"/>
</dbReference>
<name>A0A1I0QTK8_9BACT</name>
<dbReference type="EMBL" id="FOIR01000002">
    <property type="protein sequence ID" value="SEW30975.1"/>
    <property type="molecule type" value="Genomic_DNA"/>
</dbReference>
<evidence type="ECO:0000313" key="2">
    <source>
        <dbReference type="EMBL" id="SEW30975.1"/>
    </source>
</evidence>
<feature type="domain" description="DinB-like" evidence="1">
    <location>
        <begin position="39"/>
        <end position="165"/>
    </location>
</feature>
<dbReference type="Gene3D" id="1.20.120.450">
    <property type="entry name" value="dinb family like domain"/>
    <property type="match status" value="1"/>
</dbReference>
<organism evidence="2 3">
    <name type="scientific">Roseivirga pacifica</name>
    <dbReference type="NCBI Taxonomy" id="1267423"/>
    <lineage>
        <taxon>Bacteria</taxon>
        <taxon>Pseudomonadati</taxon>
        <taxon>Bacteroidota</taxon>
        <taxon>Cytophagia</taxon>
        <taxon>Cytophagales</taxon>
        <taxon>Roseivirgaceae</taxon>
        <taxon>Roseivirga</taxon>
    </lineage>
</organism>
<dbReference type="Proteomes" id="UP000199437">
    <property type="component" value="Unassembled WGS sequence"/>
</dbReference>
<evidence type="ECO:0000259" key="1">
    <source>
        <dbReference type="Pfam" id="PF12867"/>
    </source>
</evidence>
<dbReference type="OrthoDB" id="9793216at2"/>
<dbReference type="Pfam" id="PF12867">
    <property type="entry name" value="DinB_2"/>
    <property type="match status" value="1"/>
</dbReference>
<dbReference type="GeneID" id="99987395"/>
<dbReference type="RefSeq" id="WP_090259094.1">
    <property type="nucleotide sequence ID" value="NZ_FOIR01000002.1"/>
</dbReference>
<reference evidence="3" key="1">
    <citation type="submission" date="2016-10" db="EMBL/GenBank/DDBJ databases">
        <authorList>
            <person name="Varghese N."/>
            <person name="Submissions S."/>
        </authorList>
    </citation>
    <scope>NUCLEOTIDE SEQUENCE [LARGE SCALE GENOMIC DNA]</scope>
    <source>
        <strain evidence="3">CGMCC 1.12402</strain>
    </source>
</reference>
<evidence type="ECO:0000313" key="3">
    <source>
        <dbReference type="Proteomes" id="UP000199437"/>
    </source>
</evidence>
<proteinExistence type="predicted"/>
<dbReference type="InterPro" id="IPR034660">
    <property type="entry name" value="DinB/YfiT-like"/>
</dbReference>
<dbReference type="InterPro" id="IPR024775">
    <property type="entry name" value="DinB-like"/>
</dbReference>
<gene>
    <name evidence="2" type="ORF">SAMN05216290_2704</name>
</gene>